<organism evidence="15 16">
    <name type="scientific">Trichoplusia ni</name>
    <name type="common">Cabbage looper</name>
    <dbReference type="NCBI Taxonomy" id="7111"/>
    <lineage>
        <taxon>Eukaryota</taxon>
        <taxon>Metazoa</taxon>
        <taxon>Ecdysozoa</taxon>
        <taxon>Arthropoda</taxon>
        <taxon>Hexapoda</taxon>
        <taxon>Insecta</taxon>
        <taxon>Pterygota</taxon>
        <taxon>Neoptera</taxon>
        <taxon>Endopterygota</taxon>
        <taxon>Lepidoptera</taxon>
        <taxon>Glossata</taxon>
        <taxon>Ditrysia</taxon>
        <taxon>Noctuoidea</taxon>
        <taxon>Noctuidae</taxon>
        <taxon>Plusiinae</taxon>
        <taxon>Trichoplusia</taxon>
    </lineage>
</organism>
<evidence type="ECO:0000256" key="7">
    <source>
        <dbReference type="ARBA" id="ARBA00022968"/>
    </source>
</evidence>
<dbReference type="InterPro" id="IPR031481">
    <property type="entry name" value="Glyco_tran_10_N"/>
</dbReference>
<evidence type="ECO:0000256" key="6">
    <source>
        <dbReference type="ARBA" id="ARBA00022692"/>
    </source>
</evidence>
<keyword evidence="9 12" id="KW-0333">Golgi apparatus</keyword>
<name>A0A7E5W894_TRINI</name>
<dbReference type="Gene3D" id="3.40.50.11660">
    <property type="entry name" value="Glycosyl transferase family 10, C-terminal domain"/>
    <property type="match status" value="1"/>
</dbReference>
<dbReference type="InterPro" id="IPR055270">
    <property type="entry name" value="Glyco_tran_10_C"/>
</dbReference>
<evidence type="ECO:0000313" key="16">
    <source>
        <dbReference type="RefSeq" id="XP_026736727.1"/>
    </source>
</evidence>
<keyword evidence="11" id="KW-0325">Glycoprotein</keyword>
<dbReference type="Pfam" id="PF17039">
    <property type="entry name" value="Glyco_tran_10_N"/>
    <property type="match status" value="1"/>
</dbReference>
<feature type="domain" description="Fucosyltransferase N-terminal" evidence="14">
    <location>
        <begin position="97"/>
        <end position="187"/>
    </location>
</feature>
<comment type="pathway">
    <text evidence="2">Protein modification; protein glycosylation.</text>
</comment>
<feature type="domain" description="Fucosyltransferase C-terminal" evidence="13">
    <location>
        <begin position="222"/>
        <end position="324"/>
    </location>
</feature>
<evidence type="ECO:0000256" key="12">
    <source>
        <dbReference type="RuleBase" id="RU003832"/>
    </source>
</evidence>
<dbReference type="RefSeq" id="XP_026736727.1">
    <property type="nucleotide sequence ID" value="XM_026880926.1"/>
</dbReference>
<dbReference type="InterPro" id="IPR038577">
    <property type="entry name" value="GT10-like_C_sf"/>
</dbReference>
<keyword evidence="7" id="KW-0735">Signal-anchor</keyword>
<dbReference type="KEGG" id="tnl:113500217"/>
<accession>A0A7E5W894</accession>
<dbReference type="GO" id="GO:0032580">
    <property type="term" value="C:Golgi cisterna membrane"/>
    <property type="evidence" value="ECO:0007669"/>
    <property type="project" value="UniProtKB-SubCell"/>
</dbReference>
<evidence type="ECO:0000259" key="14">
    <source>
        <dbReference type="Pfam" id="PF17039"/>
    </source>
</evidence>
<evidence type="ECO:0000256" key="10">
    <source>
        <dbReference type="ARBA" id="ARBA00023136"/>
    </source>
</evidence>
<evidence type="ECO:0000256" key="11">
    <source>
        <dbReference type="ARBA" id="ARBA00023180"/>
    </source>
</evidence>
<keyword evidence="6 12" id="KW-0812">Transmembrane</keyword>
<dbReference type="GO" id="GO:0008417">
    <property type="term" value="F:fucosyltransferase activity"/>
    <property type="evidence" value="ECO:0007669"/>
    <property type="project" value="InterPro"/>
</dbReference>
<gene>
    <name evidence="16" type="primary">LOC113500217</name>
</gene>
<dbReference type="SUPFAM" id="SSF53756">
    <property type="entry name" value="UDP-Glycosyltransferase/glycogen phosphorylase"/>
    <property type="match status" value="1"/>
</dbReference>
<comment type="subcellular location">
    <subcellularLocation>
        <location evidence="1 12">Golgi apparatus</location>
        <location evidence="1 12">Golgi stack membrane</location>
        <topology evidence="1 12">Single-pass type II membrane protein</topology>
    </subcellularLocation>
</comment>
<evidence type="ECO:0000259" key="13">
    <source>
        <dbReference type="Pfam" id="PF00852"/>
    </source>
</evidence>
<evidence type="ECO:0000256" key="3">
    <source>
        <dbReference type="ARBA" id="ARBA00008919"/>
    </source>
</evidence>
<dbReference type="AlphaFoldDB" id="A0A7E5W894"/>
<keyword evidence="5 12" id="KW-0808">Transferase</keyword>
<reference evidence="16" key="1">
    <citation type="submission" date="2025-08" db="UniProtKB">
        <authorList>
            <consortium name="RefSeq"/>
        </authorList>
    </citation>
    <scope>IDENTIFICATION</scope>
</reference>
<dbReference type="InterPro" id="IPR001503">
    <property type="entry name" value="Glyco_trans_10"/>
</dbReference>
<dbReference type="InParanoid" id="A0A7E5W894"/>
<evidence type="ECO:0000256" key="2">
    <source>
        <dbReference type="ARBA" id="ARBA00004922"/>
    </source>
</evidence>
<protein>
    <recommendedName>
        <fullName evidence="12">Fucosyltransferase</fullName>
        <ecNumber evidence="12">2.4.1.-</ecNumber>
    </recommendedName>
</protein>
<keyword evidence="10" id="KW-0472">Membrane</keyword>
<dbReference type="UniPathway" id="UPA00378"/>
<evidence type="ECO:0000256" key="5">
    <source>
        <dbReference type="ARBA" id="ARBA00022679"/>
    </source>
</evidence>
<keyword evidence="4 12" id="KW-0328">Glycosyltransferase</keyword>
<comment type="similarity">
    <text evidence="3 12">Belongs to the glycosyltransferase 10 family.</text>
</comment>
<keyword evidence="15" id="KW-1185">Reference proteome</keyword>
<proteinExistence type="inferred from homology"/>
<dbReference type="Pfam" id="PF00852">
    <property type="entry name" value="Glyco_transf_10"/>
    <property type="match status" value="1"/>
</dbReference>
<dbReference type="PANTHER" id="PTHR48438:SF1">
    <property type="entry name" value="ALPHA-(1,3)-FUCOSYLTRANSFERASE C-RELATED"/>
    <property type="match status" value="1"/>
</dbReference>
<evidence type="ECO:0000256" key="4">
    <source>
        <dbReference type="ARBA" id="ARBA00022676"/>
    </source>
</evidence>
<sequence>MSKFVKAVLMSSYAWLLIQYLKTSLTLINDEVDLEYIIHTPMSIRKREMELKRFEKNFTEFLKQYKKPKRFPSDFKYVLKYTNSYLHYGSSLYKNGQKTFIENNCTYYNCYLTNRKNLLNDYRDYDAILFDVENSWDGMLVIREAYQKFIFMASESAAHYPLCDDFYDHYYNMTWTYRLDSDIRWSYLNIVDLKGNLVGPKINMTWREPMLPTPVEVVSKLNKKTKAAAWFVSNCNAESGRQHVANNIGKELKKLNLTLDIFGWCGKQSCPKDRLDDCLDLLETDYYFYFSFENSFSEDYVTEKILYPLQHYSVPIVFGGANYSR</sequence>
<dbReference type="OrthoDB" id="427096at2759"/>
<evidence type="ECO:0000256" key="1">
    <source>
        <dbReference type="ARBA" id="ARBA00004447"/>
    </source>
</evidence>
<evidence type="ECO:0000313" key="15">
    <source>
        <dbReference type="Proteomes" id="UP000322000"/>
    </source>
</evidence>
<dbReference type="GeneID" id="113500217"/>
<keyword evidence="8" id="KW-1133">Transmembrane helix</keyword>
<dbReference type="PANTHER" id="PTHR48438">
    <property type="entry name" value="ALPHA-(1,3)-FUCOSYLTRANSFERASE C-RELATED"/>
    <property type="match status" value="1"/>
</dbReference>
<evidence type="ECO:0000256" key="8">
    <source>
        <dbReference type="ARBA" id="ARBA00022989"/>
    </source>
</evidence>
<dbReference type="Proteomes" id="UP000322000">
    <property type="component" value="Chromosome 13"/>
</dbReference>
<dbReference type="EC" id="2.4.1.-" evidence="12"/>
<evidence type="ECO:0000256" key="9">
    <source>
        <dbReference type="ARBA" id="ARBA00023034"/>
    </source>
</evidence>